<accession>D9SNR2</accession>
<feature type="coiled-coil region" evidence="6">
    <location>
        <begin position="164"/>
        <end position="277"/>
    </location>
</feature>
<keyword evidence="3 7" id="KW-0812">Transmembrane</keyword>
<dbReference type="AlphaFoldDB" id="D9SNR2"/>
<evidence type="ECO:0000313" key="10">
    <source>
        <dbReference type="Proteomes" id="UP000002730"/>
    </source>
</evidence>
<evidence type="ECO:0000256" key="1">
    <source>
        <dbReference type="ARBA" id="ARBA00004167"/>
    </source>
</evidence>
<comment type="subcellular location">
    <subcellularLocation>
        <location evidence="1">Membrane</location>
        <topology evidence="1">Single-pass membrane protein</topology>
    </subcellularLocation>
</comment>
<reference evidence="9 10" key="1">
    <citation type="submission" date="2010-08" db="EMBL/GenBank/DDBJ databases">
        <title>Complete sequence of Clostridium cellulovorans 743B.</title>
        <authorList>
            <consortium name="US DOE Joint Genome Institute"/>
            <person name="Lucas S."/>
            <person name="Copeland A."/>
            <person name="Lapidus A."/>
            <person name="Cheng J.-F."/>
            <person name="Bruce D."/>
            <person name="Goodwin L."/>
            <person name="Pitluck S."/>
            <person name="Chertkov O."/>
            <person name="Detter J.C."/>
            <person name="Han C."/>
            <person name="Tapia R."/>
            <person name="Land M."/>
            <person name="Hauser L."/>
            <person name="Chang Y.-J."/>
            <person name="Jeffries C."/>
            <person name="Kyrpides N."/>
            <person name="Ivanova N."/>
            <person name="Mikhailova N."/>
            <person name="Hemme C.L."/>
            <person name="Woyke T."/>
        </authorList>
    </citation>
    <scope>NUCLEOTIDE SEQUENCE [LARGE SCALE GENOMIC DNA]</scope>
    <source>
        <strain evidence="10">ATCC 35296 / DSM 3052 / OCM 3 / 743B</strain>
    </source>
</reference>
<dbReference type="InterPro" id="IPR050739">
    <property type="entry name" value="MFP"/>
</dbReference>
<dbReference type="InterPro" id="IPR058982">
    <property type="entry name" value="Beta-barrel_AprE"/>
</dbReference>
<dbReference type="OrthoDB" id="357309at2"/>
<evidence type="ECO:0000256" key="4">
    <source>
        <dbReference type="ARBA" id="ARBA00022989"/>
    </source>
</evidence>
<proteinExistence type="inferred from homology"/>
<dbReference type="GO" id="GO:0016020">
    <property type="term" value="C:membrane"/>
    <property type="evidence" value="ECO:0007669"/>
    <property type="project" value="UniProtKB-SubCell"/>
</dbReference>
<dbReference type="EMBL" id="CP002160">
    <property type="protein sequence ID" value="ADL49933.1"/>
    <property type="molecule type" value="Genomic_DNA"/>
</dbReference>
<dbReference type="PANTHER" id="PTHR30386:SF26">
    <property type="entry name" value="TRANSPORT PROTEIN COMB"/>
    <property type="match status" value="1"/>
</dbReference>
<dbReference type="RefSeq" id="WP_010075311.1">
    <property type="nucleotide sequence ID" value="NC_014393.1"/>
</dbReference>
<evidence type="ECO:0000313" key="9">
    <source>
        <dbReference type="EMBL" id="ADL49933.1"/>
    </source>
</evidence>
<evidence type="ECO:0000256" key="3">
    <source>
        <dbReference type="ARBA" id="ARBA00022692"/>
    </source>
</evidence>
<dbReference type="STRING" id="573061.Clocel_0144"/>
<dbReference type="PANTHER" id="PTHR30386">
    <property type="entry name" value="MEMBRANE FUSION SUBUNIT OF EMRAB-TOLC MULTIDRUG EFFLUX PUMP"/>
    <property type="match status" value="1"/>
</dbReference>
<dbReference type="eggNOG" id="COG0845">
    <property type="taxonomic scope" value="Bacteria"/>
</dbReference>
<dbReference type="KEGG" id="ccb:Clocel_0144"/>
<keyword evidence="10" id="KW-1185">Reference proteome</keyword>
<organism evidence="9 10">
    <name type="scientific">Clostridium cellulovorans (strain ATCC 35296 / DSM 3052 / OCM 3 / 743B)</name>
    <dbReference type="NCBI Taxonomy" id="573061"/>
    <lineage>
        <taxon>Bacteria</taxon>
        <taxon>Bacillati</taxon>
        <taxon>Bacillota</taxon>
        <taxon>Clostridia</taxon>
        <taxon>Eubacteriales</taxon>
        <taxon>Clostridiaceae</taxon>
        <taxon>Clostridium</taxon>
    </lineage>
</organism>
<keyword evidence="4 7" id="KW-1133">Transmembrane helix</keyword>
<comment type="similarity">
    <text evidence="2">Belongs to the membrane fusion protein (MFP) (TC 8.A.1) family.</text>
</comment>
<gene>
    <name evidence="9" type="ordered locus">Clocel_0144</name>
</gene>
<feature type="domain" description="AprE-like beta-barrel" evidence="8">
    <location>
        <begin position="381"/>
        <end position="468"/>
    </location>
</feature>
<feature type="transmembrane region" description="Helical" evidence="7">
    <location>
        <begin position="28"/>
        <end position="46"/>
    </location>
</feature>
<keyword evidence="6" id="KW-0175">Coiled coil</keyword>
<evidence type="ECO:0000259" key="8">
    <source>
        <dbReference type="Pfam" id="PF26002"/>
    </source>
</evidence>
<sequence length="486" mass="54631">MRYKIEYLDELTDSREILQAKPRGFSRYMMYIIIALLAAILTWSCFAKKQITVKSQGIVRPQEEIFKVASGTTGIITSMNLKEGMEVKKGDVLVSVNGEEISLEKNALEKSLKDKNAELSANNKLKSSVLDGVNHLNAADPVEGEYSKKYDLYAKNLESGNTEANSVEVQKNSLQETINDLNTLLKSVEEEHNYFDQAHYMYYQYEDYEISLKAYREQIQKDQNNINTYQGTLNTLISKGTLDEAQQAKKESLEANIQTLKDRIDATNLEITKLKNSQRLTIRNRISEAQSKLKETTAISSSNSYKEQYISNLDSTIASLETAISELKLNLDLASAKVAATTIKAEYDGVINLSNAFKVGDVVQPGTELAKIIPKDNSEFVVDTYIENVSFGEISEGKDVIIEFMALPQSEYGVVKSKLTNISTDAKVNEQQGSYYTATCSIPTTFMTKKDGTKVDIRNGMLVQVRIINREVTYMRYFLESLSILN</sequence>
<name>D9SNR2_CLOC7</name>
<dbReference type="Proteomes" id="UP000002730">
    <property type="component" value="Chromosome"/>
</dbReference>
<protein>
    <submittedName>
        <fullName evidence="9">Secretion protein HlyD family protein</fullName>
    </submittedName>
</protein>
<dbReference type="Gene3D" id="2.40.30.170">
    <property type="match status" value="1"/>
</dbReference>
<evidence type="ECO:0000256" key="2">
    <source>
        <dbReference type="ARBA" id="ARBA00009477"/>
    </source>
</evidence>
<feature type="coiled-coil region" evidence="6">
    <location>
        <begin position="310"/>
        <end position="337"/>
    </location>
</feature>
<evidence type="ECO:0000256" key="6">
    <source>
        <dbReference type="SAM" id="Coils"/>
    </source>
</evidence>
<evidence type="ECO:0000256" key="5">
    <source>
        <dbReference type="ARBA" id="ARBA00023136"/>
    </source>
</evidence>
<dbReference type="Pfam" id="PF26002">
    <property type="entry name" value="Beta-barrel_AprE"/>
    <property type="match status" value="1"/>
</dbReference>
<evidence type="ECO:0000256" key="7">
    <source>
        <dbReference type="SAM" id="Phobius"/>
    </source>
</evidence>
<dbReference type="HOGENOM" id="CLU_023976_7_0_9"/>
<keyword evidence="5 7" id="KW-0472">Membrane</keyword>